<dbReference type="GeneID" id="75826578"/>
<dbReference type="AlphaFoldDB" id="A0A9P9XZ70"/>
<dbReference type="InterPro" id="IPR036047">
    <property type="entry name" value="F-box-like_dom_sf"/>
</dbReference>
<feature type="compositionally biased region" description="Polar residues" evidence="1">
    <location>
        <begin position="751"/>
        <end position="785"/>
    </location>
</feature>
<gene>
    <name evidence="3" type="ORF">J7T54_000056</name>
</gene>
<dbReference type="CDD" id="cd09917">
    <property type="entry name" value="F-box_SF"/>
    <property type="match status" value="1"/>
</dbReference>
<accession>A0A9P9XZ70</accession>
<dbReference type="Pfam" id="PF23749">
    <property type="entry name" value="DUF7165"/>
    <property type="match status" value="1"/>
</dbReference>
<evidence type="ECO:0000313" key="3">
    <source>
        <dbReference type="EMBL" id="KAI6780150.1"/>
    </source>
</evidence>
<feature type="compositionally biased region" description="Polar residues" evidence="1">
    <location>
        <begin position="890"/>
        <end position="900"/>
    </location>
</feature>
<keyword evidence="4" id="KW-1185">Reference proteome</keyword>
<dbReference type="InterPro" id="IPR001810">
    <property type="entry name" value="F-box_dom"/>
</dbReference>
<feature type="compositionally biased region" description="Low complexity" evidence="1">
    <location>
        <begin position="1083"/>
        <end position="1119"/>
    </location>
</feature>
<feature type="compositionally biased region" description="Low complexity" evidence="1">
    <location>
        <begin position="642"/>
        <end position="658"/>
    </location>
</feature>
<evidence type="ECO:0000313" key="4">
    <source>
        <dbReference type="Proteomes" id="UP001055219"/>
    </source>
</evidence>
<feature type="compositionally biased region" description="Polar residues" evidence="1">
    <location>
        <begin position="987"/>
        <end position="1002"/>
    </location>
</feature>
<dbReference type="SUPFAM" id="SSF81383">
    <property type="entry name" value="F-box domain"/>
    <property type="match status" value="1"/>
</dbReference>
<dbReference type="InterPro" id="IPR055589">
    <property type="entry name" value="DUF7165"/>
</dbReference>
<dbReference type="RefSeq" id="XP_051361006.1">
    <property type="nucleotide sequence ID" value="XM_051507801.1"/>
</dbReference>
<feature type="compositionally biased region" description="Low complexity" evidence="1">
    <location>
        <begin position="418"/>
        <end position="432"/>
    </location>
</feature>
<feature type="region of interest" description="Disordered" evidence="1">
    <location>
        <begin position="566"/>
        <end position="622"/>
    </location>
</feature>
<feature type="compositionally biased region" description="Basic and acidic residues" evidence="1">
    <location>
        <begin position="740"/>
        <end position="750"/>
    </location>
</feature>
<feature type="compositionally biased region" description="Polar residues" evidence="1">
    <location>
        <begin position="958"/>
        <end position="973"/>
    </location>
</feature>
<dbReference type="Proteomes" id="UP001055219">
    <property type="component" value="Unassembled WGS sequence"/>
</dbReference>
<organism evidence="3 4">
    <name type="scientific">Emericellopsis cladophorae</name>
    <dbReference type="NCBI Taxonomy" id="2686198"/>
    <lineage>
        <taxon>Eukaryota</taxon>
        <taxon>Fungi</taxon>
        <taxon>Dikarya</taxon>
        <taxon>Ascomycota</taxon>
        <taxon>Pezizomycotina</taxon>
        <taxon>Sordariomycetes</taxon>
        <taxon>Hypocreomycetidae</taxon>
        <taxon>Hypocreales</taxon>
        <taxon>Bionectriaceae</taxon>
        <taxon>Emericellopsis</taxon>
    </lineage>
</organism>
<proteinExistence type="predicted"/>
<dbReference type="InterPro" id="IPR015943">
    <property type="entry name" value="WD40/YVTN_repeat-like_dom_sf"/>
</dbReference>
<reference evidence="3" key="2">
    <citation type="submission" date="2022-07" db="EMBL/GenBank/DDBJ databases">
        <authorList>
            <person name="Goncalves M.F.M."/>
            <person name="Hilario S."/>
            <person name="Van De Peer Y."/>
            <person name="Esteves A.C."/>
            <person name="Alves A."/>
        </authorList>
    </citation>
    <scope>NUCLEOTIDE SEQUENCE</scope>
    <source>
        <strain evidence="3">MUM 19.33</strain>
    </source>
</reference>
<dbReference type="EMBL" id="JAGIXG020000036">
    <property type="protein sequence ID" value="KAI6780150.1"/>
    <property type="molecule type" value="Genomic_DNA"/>
</dbReference>
<evidence type="ECO:0000259" key="2">
    <source>
        <dbReference type="PROSITE" id="PS50181"/>
    </source>
</evidence>
<dbReference type="SUPFAM" id="SSF82171">
    <property type="entry name" value="DPP6 N-terminal domain-like"/>
    <property type="match status" value="1"/>
</dbReference>
<comment type="caution">
    <text evidence="3">The sequence shown here is derived from an EMBL/GenBank/DDBJ whole genome shotgun (WGS) entry which is preliminary data.</text>
</comment>
<protein>
    <recommendedName>
        <fullName evidence="2">F-box domain-containing protein</fullName>
    </recommendedName>
</protein>
<feature type="domain" description="F-box" evidence="2">
    <location>
        <begin position="16"/>
        <end position="62"/>
    </location>
</feature>
<reference evidence="3" key="1">
    <citation type="journal article" date="2021" name="J Fungi (Basel)">
        <title>Genomic and Metabolomic Analyses of the Marine Fungus Emericellopsis cladophorae: Insights into Saltwater Adaptability Mechanisms and Its Biosynthetic Potential.</title>
        <authorList>
            <person name="Goncalves M.F.M."/>
            <person name="Hilario S."/>
            <person name="Van de Peer Y."/>
            <person name="Esteves A.C."/>
            <person name="Alves A."/>
        </authorList>
    </citation>
    <scope>NUCLEOTIDE SEQUENCE</scope>
    <source>
        <strain evidence="3">MUM 19.33</strain>
    </source>
</reference>
<dbReference type="OrthoDB" id="3925024at2759"/>
<dbReference type="PROSITE" id="PS50181">
    <property type="entry name" value="FBOX"/>
    <property type="match status" value="1"/>
</dbReference>
<name>A0A9P9XZ70_9HYPO</name>
<evidence type="ECO:0000256" key="1">
    <source>
        <dbReference type="SAM" id="MobiDB-lite"/>
    </source>
</evidence>
<feature type="region of interest" description="Disordered" evidence="1">
    <location>
        <begin position="634"/>
        <end position="660"/>
    </location>
</feature>
<feature type="region of interest" description="Disordered" evidence="1">
    <location>
        <begin position="680"/>
        <end position="724"/>
    </location>
</feature>
<dbReference type="Gene3D" id="2.130.10.10">
    <property type="entry name" value="YVTN repeat-like/Quinoprotein amine dehydrogenase"/>
    <property type="match status" value="1"/>
</dbReference>
<feature type="compositionally biased region" description="Low complexity" evidence="1">
    <location>
        <begin position="1012"/>
        <end position="1022"/>
    </location>
</feature>
<feature type="compositionally biased region" description="Basic and acidic residues" evidence="1">
    <location>
        <begin position="680"/>
        <end position="689"/>
    </location>
</feature>
<sequence>MAGDGSTDRVRSQPDATPFDRLPDEIIEQILTVADANGFASLVLLNRKWRSIAQHAHIYLHHLAQCPSFAANKTTLPTVDDDNLPTLRRLFTRQAKLNLFDAYTRPHETIVKLVSTSISSSSCPGGEGMHFSASPRCQLLLAYNSARIFVLDVRGEAPLVNREFKVSRRPIAACIKDDGSLLAVLSTELQVDLYDLGVSPPRRRQAIILDNTPRTIALSPCGSVLAAAYEGGIEVSSIDAGALPSQKRSVKCDPVDSLAFSYDGTQIVGTTTQSQPPNTVIITAPYYDPGNLLTDDSVSSMWTTSILFPTSSRDCSHAVLLQDGSGEEASWSFAYDGNFEAFRAVRIDDLRNGTTYFTGPAPKPHSQAKLLPSTLPGATYKGDLVAAGLHSQEVWIYGVPENLDAVPELREGAHGLGRNNSERSSVSRRLSSRGCDANDVRQPQWQILCDKLRNTLVSGAKVVDLPGVSNVKWVSGLYDSAVKERLLVTAKGVMGPRLISDEEDIDFVDGGRVAFLDFDYGPSNGRRTELSMEVGTDDAEPLEEERRDMETEVAIVRRRTVAQQRRGRTAVLRAATTARDRPGPAGPHALGTSSEEADDDDPLRPRKIGANPATNAVDEFADDPDVATIEEQEAMESPYAHASPRSAPTLRRAATAAAVNQRLNPRLADGRPIEYRRADGRREHPHESDADNWVPPPPPYQKDDPGEMPSFMRGPAVKPMEPPLVPAVPAATRFDALARARGQHEHRDSLARSSTRFGQLGNLISPSARPTLQHYRSASDSTTISRPPADDTTARPRSSPSTRVETEDIYEVSPPASPTVDPRQMGLTSSESRQASWSTIGPVDSVHMESAQPQPVIVAEPQEITPPSPHEPDETAGSPILILSTPGLPKTNTMPLPQTNDEPRARRLSNAQTWPAGPGPEASQVQHASAVPVPVNPLSAPGLQPSTSEMPILPPAPSSGQMASLNKRISQGNPRRLSGGWYGPQSGGQMVSKRQSSQSMHRPQTDLPPLHTAPAATSSWTAPEPPMIISTPRGVSGAFDPPDRQASTRRTETPIVAPVPRHPRPGPGSSTRPTVERLETIYSIAASTTSQTQQQAPRRRLLAPFRRSPSVSPGVPVGVARNGSRAERSAALNIREAKKRGWGPSKSRKKKKRKDVEAASSTGWTDVSTTTALRESLKDKKCVVM</sequence>
<feature type="region of interest" description="Disordered" evidence="1">
    <location>
        <begin position="526"/>
        <end position="546"/>
    </location>
</feature>
<feature type="region of interest" description="Disordered" evidence="1">
    <location>
        <begin position="413"/>
        <end position="432"/>
    </location>
</feature>
<feature type="region of interest" description="Disordered" evidence="1">
    <location>
        <begin position="740"/>
        <end position="1167"/>
    </location>
</feature>
<feature type="compositionally biased region" description="Polar residues" evidence="1">
    <location>
        <begin position="826"/>
        <end position="839"/>
    </location>
</feature>
<feature type="compositionally biased region" description="Basic residues" evidence="1">
    <location>
        <begin position="1137"/>
        <end position="1153"/>
    </location>
</feature>